<dbReference type="WBParaSite" id="JU765_v2.g11371.t1">
    <property type="protein sequence ID" value="JU765_v2.g11371.t1"/>
    <property type="gene ID" value="JU765_v2.g11371"/>
</dbReference>
<protein>
    <submittedName>
        <fullName evidence="2">Lysozyme</fullName>
    </submittedName>
</protein>
<accession>A0AC34PZ51</accession>
<name>A0AC34PZ51_9BILA</name>
<organism evidence="1 2">
    <name type="scientific">Panagrolaimus sp. JU765</name>
    <dbReference type="NCBI Taxonomy" id="591449"/>
    <lineage>
        <taxon>Eukaryota</taxon>
        <taxon>Metazoa</taxon>
        <taxon>Ecdysozoa</taxon>
        <taxon>Nematoda</taxon>
        <taxon>Chromadorea</taxon>
        <taxon>Rhabditida</taxon>
        <taxon>Tylenchina</taxon>
        <taxon>Panagrolaimomorpha</taxon>
        <taxon>Panagrolaimoidea</taxon>
        <taxon>Panagrolaimidae</taxon>
        <taxon>Panagrolaimus</taxon>
    </lineage>
</organism>
<sequence>MRFFVLLFVFACFGTTFGITGSDSIQTISQSGFKCLKSNGHSFFIARVYKSDGTVDEVGVQNLINARETGWEFYDSYMFPCLRKDCPSAADQVETVISRLDGVDARGDTIWIDVEPLSWPKNKTYNQQFITDMLDEIRKWGIGHGVYTKYEHWDAIVGANWTYENGAGLWWNANNGNQDFSGFKPFGGWTRPWIHQYSASVNGPCGITMNMNWFPF</sequence>
<evidence type="ECO:0000313" key="2">
    <source>
        <dbReference type="WBParaSite" id="JU765_v2.g11371.t1"/>
    </source>
</evidence>
<reference evidence="2" key="1">
    <citation type="submission" date="2022-11" db="UniProtKB">
        <authorList>
            <consortium name="WormBaseParasite"/>
        </authorList>
    </citation>
    <scope>IDENTIFICATION</scope>
</reference>
<proteinExistence type="predicted"/>
<dbReference type="Proteomes" id="UP000887576">
    <property type="component" value="Unplaced"/>
</dbReference>
<evidence type="ECO:0000313" key="1">
    <source>
        <dbReference type="Proteomes" id="UP000887576"/>
    </source>
</evidence>